<sequence>MQLTHYKDLGSCSDLLCDEDASELADDSPDRSRDTEFPDDSDESIAGFIEGEADYTPGFDYPALFRSNSLDSTSRRKAVAWILKVSAYYRFQDLTACLAVNYMDRFLASHRLPQNVWALQLLSVASLSLAAKMEETLVPTLLDLQIEGAEFVFEPRTILRMELLVLGALGWRLRSVTPFTYMDFFAYKLDPSGKSATYLMSCASSIILATLHDIEFLSHCPSSLAAAAIIRAAEDVADLALIDAGIAVSWCTGLTEDGIGNCYRLMQRVAEGATLKNPLVNMGSRVSPASLPPAKRRRNMSIGGRIS</sequence>
<evidence type="ECO:0000256" key="1">
    <source>
        <dbReference type="ARBA" id="ARBA00009065"/>
    </source>
</evidence>
<dbReference type="AlphaFoldDB" id="A0A4S8J7W6"/>
<dbReference type="InterPro" id="IPR036915">
    <property type="entry name" value="Cyclin-like_sf"/>
</dbReference>
<evidence type="ECO:0000313" key="10">
    <source>
        <dbReference type="Proteomes" id="UP000317650"/>
    </source>
</evidence>
<dbReference type="SMART" id="SM00385">
    <property type="entry name" value="CYCLIN"/>
    <property type="match status" value="1"/>
</dbReference>
<dbReference type="FunFam" id="1.10.472.10:FF:000060">
    <property type="entry name" value="D6-type cyclin"/>
    <property type="match status" value="1"/>
</dbReference>
<protein>
    <submittedName>
        <fullName evidence="9">Uncharacterized protein</fullName>
    </submittedName>
</protein>
<keyword evidence="10" id="KW-1185">Reference proteome</keyword>
<feature type="region of interest" description="Disordered" evidence="6">
    <location>
        <begin position="23"/>
        <end position="42"/>
    </location>
</feature>
<keyword evidence="2" id="KW-0132">Cell division</keyword>
<reference evidence="9 10" key="1">
    <citation type="journal article" date="2019" name="Nat. Plants">
        <title>Genome sequencing of Musa balbisiana reveals subgenome evolution and function divergence in polyploid bananas.</title>
        <authorList>
            <person name="Yao X."/>
        </authorList>
    </citation>
    <scope>NUCLEOTIDE SEQUENCE [LARGE SCALE GENOMIC DNA]</scope>
    <source>
        <strain evidence="10">cv. DH-PKW</strain>
        <tissue evidence="9">Leaves</tissue>
    </source>
</reference>
<dbReference type="InterPro" id="IPR048258">
    <property type="entry name" value="Cyclins_cyclin-box"/>
</dbReference>
<comment type="similarity">
    <text evidence="1">Belongs to the cyclin family. Cyclin D subfamily.</text>
</comment>
<dbReference type="Pfam" id="PF00134">
    <property type="entry name" value="Cyclin_N"/>
    <property type="match status" value="1"/>
</dbReference>
<feature type="domain" description="Cyclin-like" evidence="7">
    <location>
        <begin position="80"/>
        <end position="167"/>
    </location>
</feature>
<evidence type="ECO:0000256" key="2">
    <source>
        <dbReference type="ARBA" id="ARBA00022618"/>
    </source>
</evidence>
<evidence type="ECO:0000259" key="8">
    <source>
        <dbReference type="SMART" id="SM01332"/>
    </source>
</evidence>
<dbReference type="Gene3D" id="1.10.472.10">
    <property type="entry name" value="Cyclin-like"/>
    <property type="match status" value="2"/>
</dbReference>
<organism evidence="9 10">
    <name type="scientific">Musa balbisiana</name>
    <name type="common">Banana</name>
    <dbReference type="NCBI Taxonomy" id="52838"/>
    <lineage>
        <taxon>Eukaryota</taxon>
        <taxon>Viridiplantae</taxon>
        <taxon>Streptophyta</taxon>
        <taxon>Embryophyta</taxon>
        <taxon>Tracheophyta</taxon>
        <taxon>Spermatophyta</taxon>
        <taxon>Magnoliopsida</taxon>
        <taxon>Liliopsida</taxon>
        <taxon>Zingiberales</taxon>
        <taxon>Musaceae</taxon>
        <taxon>Musa</taxon>
    </lineage>
</organism>
<evidence type="ECO:0000256" key="4">
    <source>
        <dbReference type="ARBA" id="ARBA00023306"/>
    </source>
</evidence>
<evidence type="ECO:0000256" key="3">
    <source>
        <dbReference type="ARBA" id="ARBA00023127"/>
    </source>
</evidence>
<name>A0A4S8J7W6_MUSBA</name>
<dbReference type="SMART" id="SM01332">
    <property type="entry name" value="Cyclin_C"/>
    <property type="match status" value="1"/>
</dbReference>
<evidence type="ECO:0000256" key="5">
    <source>
        <dbReference type="RuleBase" id="RU000383"/>
    </source>
</evidence>
<feature type="domain" description="Cyclin C-terminal" evidence="8">
    <location>
        <begin position="176"/>
        <end position="294"/>
    </location>
</feature>
<dbReference type="InterPro" id="IPR039361">
    <property type="entry name" value="Cyclin"/>
</dbReference>
<dbReference type="EMBL" id="PYDT01000006">
    <property type="protein sequence ID" value="THU57670.1"/>
    <property type="molecule type" value="Genomic_DNA"/>
</dbReference>
<accession>A0A4S8J7W6</accession>
<dbReference type="STRING" id="52838.A0A4S8J7W6"/>
<evidence type="ECO:0000259" key="7">
    <source>
        <dbReference type="SMART" id="SM00385"/>
    </source>
</evidence>
<dbReference type="InterPro" id="IPR006671">
    <property type="entry name" value="Cyclin_N"/>
</dbReference>
<dbReference type="Pfam" id="PF02984">
    <property type="entry name" value="Cyclin_C"/>
    <property type="match status" value="1"/>
</dbReference>
<dbReference type="CDD" id="cd20544">
    <property type="entry name" value="CYCLIN_AtCycD-like_rpt2"/>
    <property type="match status" value="1"/>
</dbReference>
<dbReference type="PANTHER" id="PTHR10177">
    <property type="entry name" value="CYCLINS"/>
    <property type="match status" value="1"/>
</dbReference>
<dbReference type="Proteomes" id="UP000317650">
    <property type="component" value="Chromosome 3"/>
</dbReference>
<comment type="caution">
    <text evidence="9">The sequence shown here is derived from an EMBL/GenBank/DDBJ whole genome shotgun (WGS) entry which is preliminary data.</text>
</comment>
<gene>
    <name evidence="9" type="ORF">C4D60_Mb03t05960</name>
</gene>
<proteinExistence type="inferred from homology"/>
<keyword evidence="3 5" id="KW-0195">Cyclin</keyword>
<keyword evidence="4" id="KW-0131">Cell cycle</keyword>
<dbReference type="SUPFAM" id="SSF47954">
    <property type="entry name" value="Cyclin-like"/>
    <property type="match status" value="2"/>
</dbReference>
<dbReference type="InterPro" id="IPR004367">
    <property type="entry name" value="Cyclin_C-dom"/>
</dbReference>
<dbReference type="InterPro" id="IPR013763">
    <property type="entry name" value="Cyclin-like_dom"/>
</dbReference>
<dbReference type="CDD" id="cd20543">
    <property type="entry name" value="CYCLIN_AtCycD-like_rpt1"/>
    <property type="match status" value="1"/>
</dbReference>
<evidence type="ECO:0000256" key="6">
    <source>
        <dbReference type="SAM" id="MobiDB-lite"/>
    </source>
</evidence>
<evidence type="ECO:0000313" key="9">
    <source>
        <dbReference type="EMBL" id="THU57670.1"/>
    </source>
</evidence>
<dbReference type="PROSITE" id="PS00292">
    <property type="entry name" value="CYCLINS"/>
    <property type="match status" value="1"/>
</dbReference>
<dbReference type="GO" id="GO:0051301">
    <property type="term" value="P:cell division"/>
    <property type="evidence" value="ECO:0007669"/>
    <property type="project" value="UniProtKB-KW"/>
</dbReference>